<dbReference type="SMART" id="SM00342">
    <property type="entry name" value="HTH_ARAC"/>
    <property type="match status" value="1"/>
</dbReference>
<dbReference type="GO" id="GO:0003700">
    <property type="term" value="F:DNA-binding transcription factor activity"/>
    <property type="evidence" value="ECO:0007669"/>
    <property type="project" value="InterPro"/>
</dbReference>
<dbReference type="Gene3D" id="1.10.10.60">
    <property type="entry name" value="Homeodomain-like"/>
    <property type="match status" value="1"/>
</dbReference>
<dbReference type="AlphaFoldDB" id="A0A4U0P768"/>
<dbReference type="SUPFAM" id="SSF46689">
    <property type="entry name" value="Homeodomain-like"/>
    <property type="match status" value="1"/>
</dbReference>
<dbReference type="OrthoDB" id="699630at2"/>
<proteinExistence type="predicted"/>
<keyword evidence="3" id="KW-0804">Transcription</keyword>
<evidence type="ECO:0000256" key="3">
    <source>
        <dbReference type="ARBA" id="ARBA00023163"/>
    </source>
</evidence>
<organism evidence="5 6">
    <name type="scientific">Sphingobacterium olei</name>
    <dbReference type="NCBI Taxonomy" id="2571155"/>
    <lineage>
        <taxon>Bacteria</taxon>
        <taxon>Pseudomonadati</taxon>
        <taxon>Bacteroidota</taxon>
        <taxon>Sphingobacteriia</taxon>
        <taxon>Sphingobacteriales</taxon>
        <taxon>Sphingobacteriaceae</taxon>
        <taxon>Sphingobacterium</taxon>
    </lineage>
</organism>
<keyword evidence="1" id="KW-0805">Transcription regulation</keyword>
<evidence type="ECO:0000259" key="4">
    <source>
        <dbReference type="PROSITE" id="PS01124"/>
    </source>
</evidence>
<sequence>MKKSFHLQLHEYFNSVESLSELQLEPTLLMQHAEASYWKTGNDEAILQEFDGQRGFLYHLDVTLEAARMIPLEIDRSDLHILYVLSSDGSLFLYDATADPLTDIAYERARYLYLPPDDYAIELPKGRSQIFGLYFSGRIFRQGNERPYDFLKPLIAAYRDKAAEPQCSIDFRVGPQTKLQIEIICRELRAKQLNNEAFIYAKLIQLIELSLEKVGQEQTKEQHDKRIAVNARNLLALYIEDEGQSASLKRLETDLKLDSDTISRSYKRYFGTTLSDLREELLLEKAKEYLRAGHTATQTAYALNYSSPEAFFHFFKKHAGMTPTIYIRRLRTVEE</sequence>
<dbReference type="PANTHER" id="PTHR43280:SF2">
    <property type="entry name" value="HTH-TYPE TRANSCRIPTIONAL REGULATOR EXSA"/>
    <property type="match status" value="1"/>
</dbReference>
<reference evidence="5 6" key="1">
    <citation type="submission" date="2019-04" db="EMBL/GenBank/DDBJ databases">
        <title>Sphingobacterium olei sp. nov., isolated from oil-contaminated soil.</title>
        <authorList>
            <person name="Liu B."/>
        </authorList>
    </citation>
    <scope>NUCLEOTIDE SEQUENCE [LARGE SCALE GENOMIC DNA]</scope>
    <source>
        <strain evidence="5 6">HAL-9</strain>
    </source>
</reference>
<dbReference type="PROSITE" id="PS01124">
    <property type="entry name" value="HTH_ARAC_FAMILY_2"/>
    <property type="match status" value="1"/>
</dbReference>
<name>A0A4U0P768_9SPHI</name>
<evidence type="ECO:0000256" key="2">
    <source>
        <dbReference type="ARBA" id="ARBA00023125"/>
    </source>
</evidence>
<keyword evidence="2" id="KW-0238">DNA-binding</keyword>
<dbReference type="PANTHER" id="PTHR43280">
    <property type="entry name" value="ARAC-FAMILY TRANSCRIPTIONAL REGULATOR"/>
    <property type="match status" value="1"/>
</dbReference>
<dbReference type="Pfam" id="PF12833">
    <property type="entry name" value="HTH_18"/>
    <property type="match status" value="1"/>
</dbReference>
<dbReference type="GO" id="GO:0043565">
    <property type="term" value="F:sequence-specific DNA binding"/>
    <property type="evidence" value="ECO:0007669"/>
    <property type="project" value="InterPro"/>
</dbReference>
<evidence type="ECO:0000313" key="6">
    <source>
        <dbReference type="Proteomes" id="UP000306808"/>
    </source>
</evidence>
<dbReference type="EMBL" id="SUME01000001">
    <property type="protein sequence ID" value="TJZ63326.1"/>
    <property type="molecule type" value="Genomic_DNA"/>
</dbReference>
<dbReference type="Proteomes" id="UP000306808">
    <property type="component" value="Unassembled WGS sequence"/>
</dbReference>
<gene>
    <name evidence="5" type="ORF">FAZ15_03340</name>
</gene>
<accession>A0A4U0P768</accession>
<comment type="caution">
    <text evidence="5">The sequence shown here is derived from an EMBL/GenBank/DDBJ whole genome shotgun (WGS) entry which is preliminary data.</text>
</comment>
<protein>
    <submittedName>
        <fullName evidence="5">AraC family transcriptional regulator</fullName>
    </submittedName>
</protein>
<dbReference type="InterPro" id="IPR009057">
    <property type="entry name" value="Homeodomain-like_sf"/>
</dbReference>
<evidence type="ECO:0000313" key="5">
    <source>
        <dbReference type="EMBL" id="TJZ63326.1"/>
    </source>
</evidence>
<feature type="domain" description="HTH araC/xylS-type" evidence="4">
    <location>
        <begin position="232"/>
        <end position="329"/>
    </location>
</feature>
<dbReference type="RefSeq" id="WP_136899870.1">
    <property type="nucleotide sequence ID" value="NZ_SUME01000001.1"/>
</dbReference>
<evidence type="ECO:0000256" key="1">
    <source>
        <dbReference type="ARBA" id="ARBA00023015"/>
    </source>
</evidence>
<dbReference type="InterPro" id="IPR018060">
    <property type="entry name" value="HTH_AraC"/>
</dbReference>
<keyword evidence="6" id="KW-1185">Reference proteome</keyword>